<sequence length="79" mass="9453">MVLGDFNLPYESLYFKEIKRHFNHWFSSKGNGFRETWSWGLPLLSLDHIWVSKDLEILDSKKLNSLESDHEMIKTVIKR</sequence>
<accession>A0A2I7SHJ9</accession>
<keyword evidence="3" id="KW-1185">Reference proteome</keyword>
<name>A0A2I7SHJ9_9FLAO</name>
<reference evidence="3" key="1">
    <citation type="submission" date="2018-01" db="EMBL/GenBank/DDBJ databases">
        <title>Complete genome of Tamlana sp. UJ94.</title>
        <authorList>
            <person name="Jung J."/>
            <person name="Chung D."/>
            <person name="Bae S.S."/>
            <person name="Baek K."/>
        </authorList>
    </citation>
    <scope>NUCLEOTIDE SEQUENCE [LARGE SCALE GENOMIC DNA]</scope>
    <source>
        <strain evidence="3">UJ94</strain>
    </source>
</reference>
<gene>
    <name evidence="2" type="ORF">C1A40_07700</name>
</gene>
<dbReference type="EMBL" id="CP025938">
    <property type="protein sequence ID" value="AUS05368.1"/>
    <property type="molecule type" value="Genomic_DNA"/>
</dbReference>
<organism evidence="2 3">
    <name type="scientific">Pseudotamlana carrageenivorans</name>
    <dbReference type="NCBI Taxonomy" id="2069432"/>
    <lineage>
        <taxon>Bacteria</taxon>
        <taxon>Pseudomonadati</taxon>
        <taxon>Bacteroidota</taxon>
        <taxon>Flavobacteriia</taxon>
        <taxon>Flavobacteriales</taxon>
        <taxon>Flavobacteriaceae</taxon>
        <taxon>Pseudotamlana</taxon>
    </lineage>
</organism>
<dbReference type="Pfam" id="PF03372">
    <property type="entry name" value="Exo_endo_phos"/>
    <property type="match status" value="1"/>
</dbReference>
<protein>
    <recommendedName>
        <fullName evidence="1">Endonuclease/exonuclease/phosphatase domain-containing protein</fullName>
    </recommendedName>
</protein>
<dbReference type="InterPro" id="IPR036691">
    <property type="entry name" value="Endo/exonu/phosph_ase_sf"/>
</dbReference>
<proteinExistence type="predicted"/>
<evidence type="ECO:0000313" key="3">
    <source>
        <dbReference type="Proteomes" id="UP000236592"/>
    </source>
</evidence>
<dbReference type="GO" id="GO:0003824">
    <property type="term" value="F:catalytic activity"/>
    <property type="evidence" value="ECO:0007669"/>
    <property type="project" value="InterPro"/>
</dbReference>
<dbReference type="SUPFAM" id="SSF56219">
    <property type="entry name" value="DNase I-like"/>
    <property type="match status" value="1"/>
</dbReference>
<dbReference type="Proteomes" id="UP000236592">
    <property type="component" value="Chromosome"/>
</dbReference>
<dbReference type="Gene3D" id="3.60.10.10">
    <property type="entry name" value="Endonuclease/exonuclease/phosphatase"/>
    <property type="match status" value="1"/>
</dbReference>
<dbReference type="AlphaFoldDB" id="A0A2I7SHJ9"/>
<evidence type="ECO:0000259" key="1">
    <source>
        <dbReference type="Pfam" id="PF03372"/>
    </source>
</evidence>
<dbReference type="KEGG" id="taj:C1A40_07700"/>
<dbReference type="InterPro" id="IPR005135">
    <property type="entry name" value="Endo/exonuclease/phosphatase"/>
</dbReference>
<feature type="domain" description="Endonuclease/exonuclease/phosphatase" evidence="1">
    <location>
        <begin position="2"/>
        <end position="70"/>
    </location>
</feature>
<evidence type="ECO:0000313" key="2">
    <source>
        <dbReference type="EMBL" id="AUS05368.1"/>
    </source>
</evidence>